<proteinExistence type="predicted"/>
<keyword evidence="1" id="KW-0812">Transmembrane</keyword>
<dbReference type="EMBL" id="JASVWF010000001">
    <property type="protein sequence ID" value="MDL5154410.1"/>
    <property type="molecule type" value="Genomic_DNA"/>
</dbReference>
<organism evidence="2 3">
    <name type="scientific">Actinomycetospora termitidis</name>
    <dbReference type="NCBI Taxonomy" id="3053470"/>
    <lineage>
        <taxon>Bacteria</taxon>
        <taxon>Bacillati</taxon>
        <taxon>Actinomycetota</taxon>
        <taxon>Actinomycetes</taxon>
        <taxon>Pseudonocardiales</taxon>
        <taxon>Pseudonocardiaceae</taxon>
        <taxon>Actinomycetospora</taxon>
    </lineage>
</organism>
<evidence type="ECO:0000313" key="3">
    <source>
        <dbReference type="Proteomes" id="UP001231924"/>
    </source>
</evidence>
<evidence type="ECO:0000313" key="2">
    <source>
        <dbReference type="EMBL" id="MDL5154410.1"/>
    </source>
</evidence>
<accession>A0ABT7M183</accession>
<dbReference type="RefSeq" id="WP_286050447.1">
    <property type="nucleotide sequence ID" value="NZ_JASVWF010000001.1"/>
</dbReference>
<keyword evidence="1" id="KW-0472">Membrane</keyword>
<sequence length="58" mass="6064">MLAFLILGLLVVLGALTVLAAAVGSAAWWVLLGVLALLLVLGIVDVLQTRHSIRATTR</sequence>
<reference evidence="2 3" key="1">
    <citation type="submission" date="2023-06" db="EMBL/GenBank/DDBJ databases">
        <title>Actinomycetospora Odt1-22.</title>
        <authorList>
            <person name="Supong K."/>
        </authorList>
    </citation>
    <scope>NUCLEOTIDE SEQUENCE [LARGE SCALE GENOMIC DNA]</scope>
    <source>
        <strain evidence="2 3">Odt1-22</strain>
    </source>
</reference>
<evidence type="ECO:0000256" key="1">
    <source>
        <dbReference type="SAM" id="Phobius"/>
    </source>
</evidence>
<feature type="transmembrane region" description="Helical" evidence="1">
    <location>
        <begin position="30"/>
        <end position="48"/>
    </location>
</feature>
<comment type="caution">
    <text evidence="2">The sequence shown here is derived from an EMBL/GenBank/DDBJ whole genome shotgun (WGS) entry which is preliminary data.</text>
</comment>
<keyword evidence="1" id="KW-1133">Transmembrane helix</keyword>
<keyword evidence="3" id="KW-1185">Reference proteome</keyword>
<protein>
    <submittedName>
        <fullName evidence="2">Uncharacterized protein</fullName>
    </submittedName>
</protein>
<name>A0ABT7M183_9PSEU</name>
<dbReference type="Proteomes" id="UP001231924">
    <property type="component" value="Unassembled WGS sequence"/>
</dbReference>
<gene>
    <name evidence="2" type="ORF">QRT03_00415</name>
</gene>